<dbReference type="InterPro" id="IPR003591">
    <property type="entry name" value="Leu-rich_rpt_typical-subtyp"/>
</dbReference>
<dbReference type="Gene3D" id="3.80.10.10">
    <property type="entry name" value="Ribonuclease Inhibitor"/>
    <property type="match status" value="4"/>
</dbReference>
<dbReference type="Pfam" id="PF25019">
    <property type="entry name" value="LRR_R13L1-DRL21"/>
    <property type="match status" value="1"/>
</dbReference>
<keyword evidence="5" id="KW-0611">Plant defense</keyword>
<dbReference type="FunFam" id="1.10.10.10:FF:000322">
    <property type="entry name" value="Probable disease resistance protein At1g63360"/>
    <property type="match status" value="1"/>
</dbReference>
<dbReference type="Pfam" id="PF14223">
    <property type="entry name" value="Retrotran_gag_2"/>
    <property type="match status" value="1"/>
</dbReference>
<keyword evidence="17" id="KW-1185">Reference proteome</keyword>
<dbReference type="Pfam" id="PF22936">
    <property type="entry name" value="Pol_BBD"/>
    <property type="match status" value="1"/>
</dbReference>
<dbReference type="Gene3D" id="1.10.8.430">
    <property type="entry name" value="Helical domain of apoptotic protease-activating factors"/>
    <property type="match status" value="1"/>
</dbReference>
<dbReference type="Gene3D" id="1.20.5.4130">
    <property type="match status" value="1"/>
</dbReference>
<name>A0A8J5G234_ZINOF</name>
<gene>
    <name evidence="16" type="ORF">ZIOFF_046060</name>
</gene>
<keyword evidence="6" id="KW-0067">ATP-binding</keyword>
<dbReference type="InterPro" id="IPR057670">
    <property type="entry name" value="SH3_retrovirus"/>
</dbReference>
<evidence type="ECO:0000256" key="6">
    <source>
        <dbReference type="ARBA" id="ARBA00022840"/>
    </source>
</evidence>
<dbReference type="Gene3D" id="3.40.50.300">
    <property type="entry name" value="P-loop containing nucleotide triphosphate hydrolases"/>
    <property type="match status" value="1"/>
</dbReference>
<dbReference type="InterPro" id="IPR058922">
    <property type="entry name" value="WHD_DRP"/>
</dbReference>
<dbReference type="SUPFAM" id="SSF52540">
    <property type="entry name" value="P-loop containing nucleoside triphosphate hydrolases"/>
    <property type="match status" value="1"/>
</dbReference>
<dbReference type="Proteomes" id="UP000734854">
    <property type="component" value="Unassembled WGS sequence"/>
</dbReference>
<dbReference type="PANTHER" id="PTHR36766:SF40">
    <property type="entry name" value="DISEASE RESISTANCE PROTEIN RGA3"/>
    <property type="match status" value="1"/>
</dbReference>
<proteinExistence type="inferred from homology"/>
<dbReference type="GO" id="GO:0043531">
    <property type="term" value="F:ADP binding"/>
    <property type="evidence" value="ECO:0007669"/>
    <property type="project" value="InterPro"/>
</dbReference>
<evidence type="ECO:0000256" key="4">
    <source>
        <dbReference type="ARBA" id="ARBA00022741"/>
    </source>
</evidence>
<feature type="compositionally biased region" description="Polar residues" evidence="7">
    <location>
        <begin position="408"/>
        <end position="424"/>
    </location>
</feature>
<evidence type="ECO:0000259" key="8">
    <source>
        <dbReference type="Pfam" id="PF00931"/>
    </source>
</evidence>
<dbReference type="PROSITE" id="PS51450">
    <property type="entry name" value="LRR"/>
    <property type="match status" value="2"/>
</dbReference>
<feature type="domain" description="Disease resistance protein winged helix" evidence="12">
    <location>
        <begin position="893"/>
        <end position="960"/>
    </location>
</feature>
<feature type="compositionally biased region" description="Acidic residues" evidence="7">
    <location>
        <begin position="398"/>
        <end position="407"/>
    </location>
</feature>
<dbReference type="Pfam" id="PF23559">
    <property type="entry name" value="WHD_DRP"/>
    <property type="match status" value="1"/>
</dbReference>
<feature type="domain" description="Disease resistance R13L4/SHOC-2-like LRR" evidence="13">
    <location>
        <begin position="1025"/>
        <end position="1294"/>
    </location>
</feature>
<keyword evidence="3" id="KW-0677">Repeat</keyword>
<protein>
    <submittedName>
        <fullName evidence="16">Uncharacterized protein</fullName>
    </submittedName>
</protein>
<dbReference type="Pfam" id="PF18052">
    <property type="entry name" value="Rx_N"/>
    <property type="match status" value="1"/>
</dbReference>
<evidence type="ECO:0000259" key="12">
    <source>
        <dbReference type="Pfam" id="PF23559"/>
    </source>
</evidence>
<dbReference type="InterPro" id="IPR055414">
    <property type="entry name" value="LRR_R13L4/SHOC2-like"/>
</dbReference>
<evidence type="ECO:0000256" key="1">
    <source>
        <dbReference type="ARBA" id="ARBA00008894"/>
    </source>
</evidence>
<evidence type="ECO:0000256" key="2">
    <source>
        <dbReference type="ARBA" id="ARBA00022614"/>
    </source>
</evidence>
<dbReference type="GO" id="GO:0005524">
    <property type="term" value="F:ATP binding"/>
    <property type="evidence" value="ECO:0007669"/>
    <property type="project" value="UniProtKB-KW"/>
</dbReference>
<dbReference type="GO" id="GO:0042742">
    <property type="term" value="P:defense response to bacterium"/>
    <property type="evidence" value="ECO:0007669"/>
    <property type="project" value="UniProtKB-ARBA"/>
</dbReference>
<feature type="domain" description="Retroviral polymerase SH3-like" evidence="15">
    <location>
        <begin position="318"/>
        <end position="363"/>
    </location>
</feature>
<dbReference type="PRINTS" id="PR00364">
    <property type="entry name" value="DISEASERSIST"/>
</dbReference>
<keyword evidence="4" id="KW-0547">Nucleotide-binding</keyword>
<keyword evidence="2" id="KW-0433">Leucine-rich repeat</keyword>
<feature type="domain" description="Retrovirus-related Pol polyprotein from transposon TNT 1-94-like beta-barrel" evidence="11">
    <location>
        <begin position="188"/>
        <end position="232"/>
    </location>
</feature>
<evidence type="ECO:0000313" key="16">
    <source>
        <dbReference type="EMBL" id="KAG6498151.1"/>
    </source>
</evidence>
<organism evidence="16 17">
    <name type="scientific">Zingiber officinale</name>
    <name type="common">Ginger</name>
    <name type="synonym">Amomum zingiber</name>
    <dbReference type="NCBI Taxonomy" id="94328"/>
    <lineage>
        <taxon>Eukaryota</taxon>
        <taxon>Viridiplantae</taxon>
        <taxon>Streptophyta</taxon>
        <taxon>Embryophyta</taxon>
        <taxon>Tracheophyta</taxon>
        <taxon>Spermatophyta</taxon>
        <taxon>Magnoliopsida</taxon>
        <taxon>Liliopsida</taxon>
        <taxon>Zingiberales</taxon>
        <taxon>Zingiberaceae</taxon>
        <taxon>Zingiber</taxon>
    </lineage>
</organism>
<dbReference type="InterPro" id="IPR001611">
    <property type="entry name" value="Leu-rich_rpt"/>
</dbReference>
<dbReference type="Pfam" id="PF13976">
    <property type="entry name" value="gag_pre-integrs"/>
    <property type="match status" value="1"/>
</dbReference>
<dbReference type="InterPro" id="IPR002182">
    <property type="entry name" value="NB-ARC"/>
</dbReference>
<dbReference type="InterPro" id="IPR032675">
    <property type="entry name" value="LRR_dom_sf"/>
</dbReference>
<dbReference type="InterPro" id="IPR056789">
    <property type="entry name" value="LRR_R13L1-DRL21"/>
</dbReference>
<feature type="domain" description="NB-ARC" evidence="8">
    <location>
        <begin position="633"/>
        <end position="808"/>
    </location>
</feature>
<evidence type="ECO:0000259" key="14">
    <source>
        <dbReference type="Pfam" id="PF25019"/>
    </source>
</evidence>
<dbReference type="InterPro" id="IPR041118">
    <property type="entry name" value="Rx_N"/>
</dbReference>
<evidence type="ECO:0000256" key="5">
    <source>
        <dbReference type="ARBA" id="ARBA00022821"/>
    </source>
</evidence>
<dbReference type="PANTHER" id="PTHR36766">
    <property type="entry name" value="PLANT BROAD-SPECTRUM MILDEW RESISTANCE PROTEIN RPW8"/>
    <property type="match status" value="1"/>
</dbReference>
<dbReference type="SMART" id="SM00369">
    <property type="entry name" value="LRR_TYP"/>
    <property type="match status" value="3"/>
</dbReference>
<evidence type="ECO:0000259" key="9">
    <source>
        <dbReference type="Pfam" id="PF13976"/>
    </source>
</evidence>
<evidence type="ECO:0000259" key="15">
    <source>
        <dbReference type="Pfam" id="PF25597"/>
    </source>
</evidence>
<feature type="domain" description="GAG-pre-integrase" evidence="9">
    <location>
        <begin position="277"/>
        <end position="315"/>
    </location>
</feature>
<evidence type="ECO:0000256" key="3">
    <source>
        <dbReference type="ARBA" id="ARBA00022737"/>
    </source>
</evidence>
<dbReference type="InterPro" id="IPR042197">
    <property type="entry name" value="Apaf_helical"/>
</dbReference>
<feature type="region of interest" description="Disordered" evidence="7">
    <location>
        <begin position="392"/>
        <end position="442"/>
    </location>
</feature>
<dbReference type="InterPro" id="IPR054722">
    <property type="entry name" value="PolX-like_BBD"/>
</dbReference>
<comment type="caution">
    <text evidence="16">The sequence shown here is derived from an EMBL/GenBank/DDBJ whole genome shotgun (WGS) entry which is preliminary data.</text>
</comment>
<evidence type="ECO:0000259" key="11">
    <source>
        <dbReference type="Pfam" id="PF22936"/>
    </source>
</evidence>
<dbReference type="InterPro" id="IPR025724">
    <property type="entry name" value="GAG-pre-integrase_dom"/>
</dbReference>
<evidence type="ECO:0000313" key="17">
    <source>
        <dbReference type="Proteomes" id="UP000734854"/>
    </source>
</evidence>
<reference evidence="16 17" key="1">
    <citation type="submission" date="2020-08" db="EMBL/GenBank/DDBJ databases">
        <title>Plant Genome Project.</title>
        <authorList>
            <person name="Zhang R.-G."/>
        </authorList>
    </citation>
    <scope>NUCLEOTIDE SEQUENCE [LARGE SCALE GENOMIC DNA]</scope>
    <source>
        <tissue evidence="16">Rhizome</tissue>
    </source>
</reference>
<dbReference type="InterPro" id="IPR036388">
    <property type="entry name" value="WH-like_DNA-bd_sf"/>
</dbReference>
<dbReference type="SUPFAM" id="SSF52058">
    <property type="entry name" value="L domain-like"/>
    <property type="match status" value="2"/>
</dbReference>
<dbReference type="Pfam" id="PF00931">
    <property type="entry name" value="NB-ARC"/>
    <property type="match status" value="1"/>
</dbReference>
<sequence length="1565" mass="177544">MESYLQGQDLWEVVGGSEVMQPAEDANGILRKWRIKAGKAMFALKITIEEEMLEHIRDAKTPKEVWDTFATLFSKKNDARLQLLENELLAIGQRDKTIAQYFHKVKSICREISELDPEAPIGETRKKRIIIHGLKPEYRGFVAAIQGWPTQPSLLEFENLLAGQEAMTKQMGEVSLKGEEEALYTNKSKGSFKRHASDGSKKDGDKVSLQDVYHVPGMKKNLLSVSQLTSSGHYVLFGPEDVKVYQNLKISETPIMEGQRLESVYVMSAESAYIDKTRKSETSDIWHMRLGHVNYSKLNMMMKKSMLKGLPQLDIQTDTFDKKAIRYIFVGYDSQRKGWKCCNPTSGRCYTSRNVVFDEASSWWNTVKEVLSDSKDLEDKLQQKMGEHIVQLQPSSDESGDPNDNDTEQGVAQSPWQTGIYQQPNEEERPSEMEESTPQSQLRISTPNNLCILNSSGAMEAALVSAASRFMVQNVSDLLQLEEKLKAITASNKTKMKKLKELSTIIDKVIQDVDSRPLIDAAVKNLLTKLKYLAYDLEDVVDCYDTKVLQKQRSKTFLRPVRYFFSSHDNQIVFKSRVGGMIKAITESLDSILLQKSILEILPQGSIRMSELSLHRETHSRNSLVVIGREPEKNMIVDMLTKDDDVESRHSTLKVITIVGMGGLGKTTLAQLVFNDEKVKAHFASSKMWTVVGAEFDPAKIMKSVLQLATGAPVNISEIELVRQNLETALSGKRFLLVLDDVWNEDQEKWEVLKATLICGAKGSKILVTTRSQKVSSIMGSSNTTTHQIQQLSKDDCLSLFQQFAFGDNEADDHQNLMEIGGKIVEKCGGVPLAAKSLGSMLRGTRDETYWSSVLNSEIWQLQDKEQKVLAVLKLSYDTLPPQSKKCFAFGSLFPKDYRMQKDELIKLWIANYGFIHSEGNFDAETVANRVFDDLVSRSFFKDDRRVTKCTMHDLMHDLARSMSENVYWNVEDSVEDIGNRTYHLHLYLADISKITQALDKKPLYLRTLILNCCKLSLNGNLLKIDFSELKFLRVLDLSNNEIKEVPTSIGNLIYLRYLNLSSNCIEVLPDSITLLPNLKYLNLSWNMELQELPKDLGNMQSLRDLNCRRHDFQDFRLTHMPRGLSRLTDLRSLPLFVAGDGTDACPITELEKLKLHGEMDIIFSENFTNYSCGGLKILKNKDLNKLCIKFNGSEKYDEAMLDDLCPNTSLKKLCLKDYESRQFPAWLMESQLPNLVEVSLKCCCGCEHIPPFGDLQFLKKLELCKMDGITQMGAEFHGDGGFPSLQELCLTRMDNLEAWSKSDGDDKLFPSLQLLRLSDCLKLKIMPRLPTIQHLEISCCRGSLLSCIGSLTSLSDLKLDKMHDMTFFPSGYIRNLTSLEELQITECRQLQSLPGDEMQHLKLLRLLTIKGCPSIILQLEELVQILNSVQEFQIQICGNTVDLRGQLQSLHTLKELCLRGAHGYKPKYGIAKLEICCCDDELDPLMTAEPTSSVLEKLYIDDFSNLRTLPHWLQHLKSLSLLSIENCPRLQSVPDLKNLPMLKSLRVFDCPELERRCEKKTGKD</sequence>
<evidence type="ECO:0000256" key="7">
    <source>
        <dbReference type="SAM" id="MobiDB-lite"/>
    </source>
</evidence>
<feature type="domain" description="R13L1/DRL21-like LRR repeat region" evidence="14">
    <location>
        <begin position="1494"/>
        <end position="1549"/>
    </location>
</feature>
<dbReference type="Gene3D" id="1.10.10.10">
    <property type="entry name" value="Winged helix-like DNA-binding domain superfamily/Winged helix DNA-binding domain"/>
    <property type="match status" value="1"/>
</dbReference>
<comment type="similarity">
    <text evidence="1">Belongs to the disease resistance NB-LRR family.</text>
</comment>
<dbReference type="InterPro" id="IPR027417">
    <property type="entry name" value="P-loop_NTPase"/>
</dbReference>
<dbReference type="Pfam" id="PF23598">
    <property type="entry name" value="LRR_14"/>
    <property type="match status" value="1"/>
</dbReference>
<dbReference type="Pfam" id="PF25597">
    <property type="entry name" value="SH3_retrovirus"/>
    <property type="match status" value="1"/>
</dbReference>
<dbReference type="GO" id="GO:0002758">
    <property type="term" value="P:innate immune response-activating signaling pathway"/>
    <property type="evidence" value="ECO:0007669"/>
    <property type="project" value="UniProtKB-ARBA"/>
</dbReference>
<dbReference type="EMBL" id="JACMSC010000012">
    <property type="protein sequence ID" value="KAG6498151.1"/>
    <property type="molecule type" value="Genomic_DNA"/>
</dbReference>
<evidence type="ECO:0000259" key="13">
    <source>
        <dbReference type="Pfam" id="PF23598"/>
    </source>
</evidence>
<dbReference type="GO" id="GO:0009626">
    <property type="term" value="P:plant-type hypersensitive response"/>
    <property type="evidence" value="ECO:0007669"/>
    <property type="project" value="UniProtKB-ARBA"/>
</dbReference>
<evidence type="ECO:0000259" key="10">
    <source>
        <dbReference type="Pfam" id="PF18052"/>
    </source>
</evidence>
<feature type="domain" description="Disease resistance N-terminal" evidence="10">
    <location>
        <begin position="470"/>
        <end position="557"/>
    </location>
</feature>
<accession>A0A8J5G234</accession>